<dbReference type="EMBL" id="MWZD01000014">
    <property type="protein sequence ID" value="PRI11833.1"/>
    <property type="molecule type" value="Genomic_DNA"/>
</dbReference>
<evidence type="ECO:0000256" key="2">
    <source>
        <dbReference type="ARBA" id="ARBA00022741"/>
    </source>
</evidence>
<comment type="similarity">
    <text evidence="5">Belongs to the glutamate--cysteine ligase type 2 family. YbdK subfamily.</text>
</comment>
<dbReference type="AlphaFoldDB" id="A0A2S9QQG5"/>
<evidence type="ECO:0000313" key="6">
    <source>
        <dbReference type="EMBL" id="PRI11833.1"/>
    </source>
</evidence>
<keyword evidence="1 5" id="KW-0436">Ligase</keyword>
<keyword evidence="3 5" id="KW-0067">ATP-binding</keyword>
<evidence type="ECO:0000256" key="4">
    <source>
        <dbReference type="ARBA" id="ARBA00048819"/>
    </source>
</evidence>
<dbReference type="PANTHER" id="PTHR36510:SF1">
    <property type="entry name" value="GLUTAMATE--CYSTEINE LIGASE 2-RELATED"/>
    <property type="match status" value="1"/>
</dbReference>
<name>A0A2S9QQG5_9MICO</name>
<keyword evidence="7" id="KW-1185">Reference proteome</keyword>
<keyword evidence="2 5" id="KW-0547">Nucleotide-binding</keyword>
<evidence type="ECO:0000256" key="3">
    <source>
        <dbReference type="ARBA" id="ARBA00022840"/>
    </source>
</evidence>
<reference evidence="6 7" key="1">
    <citation type="journal article" date="2017" name="New Microbes New Infect">
        <title>Genome sequence of 'Leucobacter massiliensis' sp. nov. isolated from human pharynx after travel to the 2014 Hajj.</title>
        <authorList>
            <person name="Leangapichart T."/>
            <person name="Gautret P."/>
            <person name="Nguyen T.T."/>
            <person name="Armstrong N."/>
            <person name="Rolain J.M."/>
        </authorList>
    </citation>
    <scope>NUCLEOTIDE SEQUENCE [LARGE SCALE GENOMIC DNA]</scope>
    <source>
        <strain evidence="6 7">122RC15</strain>
    </source>
</reference>
<dbReference type="InterPro" id="IPR050141">
    <property type="entry name" value="GCL_type2/YbdK_subfam"/>
</dbReference>
<accession>A0A2S9QQG5</accession>
<dbReference type="GO" id="GO:0005524">
    <property type="term" value="F:ATP binding"/>
    <property type="evidence" value="ECO:0007669"/>
    <property type="project" value="UniProtKB-KW"/>
</dbReference>
<protein>
    <recommendedName>
        <fullName evidence="5">Putative glutamate--cysteine ligase 2</fullName>
        <ecNumber evidence="5">6.3.2.2</ecNumber>
    </recommendedName>
    <alternativeName>
        <fullName evidence="5">Gamma-glutamylcysteine synthetase 2</fullName>
        <shortName evidence="5">GCS 2</shortName>
        <shortName evidence="5">Gamma-GCS 2</shortName>
    </alternativeName>
</protein>
<dbReference type="GO" id="GO:0004357">
    <property type="term" value="F:glutamate-cysteine ligase activity"/>
    <property type="evidence" value="ECO:0007669"/>
    <property type="project" value="UniProtKB-EC"/>
</dbReference>
<dbReference type="Pfam" id="PF04107">
    <property type="entry name" value="GCS2"/>
    <property type="match status" value="1"/>
</dbReference>
<dbReference type="OrthoDB" id="9769628at2"/>
<comment type="catalytic activity">
    <reaction evidence="4 5">
        <text>L-cysteine + L-glutamate + ATP = gamma-L-glutamyl-L-cysteine + ADP + phosphate + H(+)</text>
        <dbReference type="Rhea" id="RHEA:13285"/>
        <dbReference type="ChEBI" id="CHEBI:15378"/>
        <dbReference type="ChEBI" id="CHEBI:29985"/>
        <dbReference type="ChEBI" id="CHEBI:30616"/>
        <dbReference type="ChEBI" id="CHEBI:35235"/>
        <dbReference type="ChEBI" id="CHEBI:43474"/>
        <dbReference type="ChEBI" id="CHEBI:58173"/>
        <dbReference type="ChEBI" id="CHEBI:456216"/>
        <dbReference type="EC" id="6.3.2.2"/>
    </reaction>
</comment>
<dbReference type="PANTHER" id="PTHR36510">
    <property type="entry name" value="GLUTAMATE--CYSTEINE LIGASE 2-RELATED"/>
    <property type="match status" value="1"/>
</dbReference>
<evidence type="ECO:0000313" key="7">
    <source>
        <dbReference type="Proteomes" id="UP000238650"/>
    </source>
</evidence>
<evidence type="ECO:0000256" key="1">
    <source>
        <dbReference type="ARBA" id="ARBA00022598"/>
    </source>
</evidence>
<dbReference type="RefSeq" id="WP_105804769.1">
    <property type="nucleotide sequence ID" value="NZ_MWZD01000014.1"/>
</dbReference>
<proteinExistence type="inferred from homology"/>
<dbReference type="SUPFAM" id="SSF55931">
    <property type="entry name" value="Glutamine synthetase/guanido kinase"/>
    <property type="match status" value="1"/>
</dbReference>
<dbReference type="GO" id="GO:0042398">
    <property type="term" value="P:modified amino acid biosynthetic process"/>
    <property type="evidence" value="ECO:0007669"/>
    <property type="project" value="InterPro"/>
</dbReference>
<sequence length="363" mass="38644">MIAEGARAPRFGVEEEFLLLDAETGLPSDAADELIAALPAQRAEHEFFSSQIETATPVCETAGEAIESLGGFRTAAGSAAAGLGIVLAGTGLPPLGGELPGRVVEKPRYLQIADAVRGSVARYYSTGAHVHVEVPSRDAGVAAIASFAHWSPTLSALAANSPLYLGERTGYASWRYLMTQQWPTSGYPPPFADAAEYERIVGGLVGAGALVDAALVNWSIRLSEHFPTIELRTADAQLRAEDAVALAVLFRALTARALREHELGVRQPQPQPDLLRGAHWLAARNGLGGELYDPFDARPRPAFEVVDQLLEHAAHELAVAGDAELVADFVARRRADRGPAHRQLAAWDSGGIAPLLALYRGQE</sequence>
<dbReference type="NCBIfam" id="TIGR02050">
    <property type="entry name" value="gshA_cyan_rel"/>
    <property type="match status" value="1"/>
</dbReference>
<organism evidence="6 7">
    <name type="scientific">Leucobacter massiliensis</name>
    <dbReference type="NCBI Taxonomy" id="1686285"/>
    <lineage>
        <taxon>Bacteria</taxon>
        <taxon>Bacillati</taxon>
        <taxon>Actinomycetota</taxon>
        <taxon>Actinomycetes</taxon>
        <taxon>Micrococcales</taxon>
        <taxon>Microbacteriaceae</taxon>
        <taxon>Leucobacter</taxon>
    </lineage>
</organism>
<dbReference type="Gene3D" id="3.30.590.20">
    <property type="match status" value="1"/>
</dbReference>
<dbReference type="EC" id="6.3.2.2" evidence="5"/>
<gene>
    <name evidence="6" type="ORF">B4915_05220</name>
</gene>
<comment type="function">
    <text evidence="5">ATP-dependent carboxylate-amine ligase which exhibits weak glutamate--cysteine ligase activity.</text>
</comment>
<dbReference type="InterPro" id="IPR014746">
    <property type="entry name" value="Gln_synth/guanido_kin_cat_dom"/>
</dbReference>
<dbReference type="Proteomes" id="UP000238650">
    <property type="component" value="Unassembled WGS sequence"/>
</dbReference>
<evidence type="ECO:0000256" key="5">
    <source>
        <dbReference type="HAMAP-Rule" id="MF_01609"/>
    </source>
</evidence>
<dbReference type="InterPro" id="IPR006336">
    <property type="entry name" value="GCS2"/>
</dbReference>
<dbReference type="HAMAP" id="MF_01609">
    <property type="entry name" value="Glu_cys_ligase_2"/>
    <property type="match status" value="1"/>
</dbReference>
<comment type="caution">
    <text evidence="6">The sequence shown here is derived from an EMBL/GenBank/DDBJ whole genome shotgun (WGS) entry which is preliminary data.</text>
</comment>
<dbReference type="InterPro" id="IPR011793">
    <property type="entry name" value="YbdK"/>
</dbReference>